<evidence type="ECO:0000256" key="1">
    <source>
        <dbReference type="SAM" id="MobiDB-lite"/>
    </source>
</evidence>
<comment type="caution">
    <text evidence="2">The sequence shown here is derived from an EMBL/GenBank/DDBJ whole genome shotgun (WGS) entry which is preliminary data.</text>
</comment>
<evidence type="ECO:0000313" key="2">
    <source>
        <dbReference type="EMBL" id="GKV16494.1"/>
    </source>
</evidence>
<reference evidence="2 3" key="1">
    <citation type="journal article" date="2021" name="Commun. Biol.">
        <title>The genome of Shorea leprosula (Dipterocarpaceae) highlights the ecological relevance of drought in aseasonal tropical rainforests.</title>
        <authorList>
            <person name="Ng K.K.S."/>
            <person name="Kobayashi M.J."/>
            <person name="Fawcett J.A."/>
            <person name="Hatakeyama M."/>
            <person name="Paape T."/>
            <person name="Ng C.H."/>
            <person name="Ang C.C."/>
            <person name="Tnah L.H."/>
            <person name="Lee C.T."/>
            <person name="Nishiyama T."/>
            <person name="Sese J."/>
            <person name="O'Brien M.J."/>
            <person name="Copetti D."/>
            <person name="Mohd Noor M.I."/>
            <person name="Ong R.C."/>
            <person name="Putra M."/>
            <person name="Sireger I.Z."/>
            <person name="Indrioko S."/>
            <person name="Kosugi Y."/>
            <person name="Izuno A."/>
            <person name="Isagi Y."/>
            <person name="Lee S.L."/>
            <person name="Shimizu K.K."/>
        </authorList>
    </citation>
    <scope>NUCLEOTIDE SEQUENCE [LARGE SCALE GENOMIC DNA]</scope>
    <source>
        <strain evidence="2">214</strain>
    </source>
</reference>
<accession>A0AAV5JP89</accession>
<proteinExistence type="predicted"/>
<organism evidence="2 3">
    <name type="scientific">Rubroshorea leprosula</name>
    <dbReference type="NCBI Taxonomy" id="152421"/>
    <lineage>
        <taxon>Eukaryota</taxon>
        <taxon>Viridiplantae</taxon>
        <taxon>Streptophyta</taxon>
        <taxon>Embryophyta</taxon>
        <taxon>Tracheophyta</taxon>
        <taxon>Spermatophyta</taxon>
        <taxon>Magnoliopsida</taxon>
        <taxon>eudicotyledons</taxon>
        <taxon>Gunneridae</taxon>
        <taxon>Pentapetalae</taxon>
        <taxon>rosids</taxon>
        <taxon>malvids</taxon>
        <taxon>Malvales</taxon>
        <taxon>Dipterocarpaceae</taxon>
        <taxon>Rubroshorea</taxon>
    </lineage>
</organism>
<dbReference type="AlphaFoldDB" id="A0AAV5JP89"/>
<evidence type="ECO:0008006" key="4">
    <source>
        <dbReference type="Google" id="ProtNLM"/>
    </source>
</evidence>
<feature type="compositionally biased region" description="Polar residues" evidence="1">
    <location>
        <begin position="22"/>
        <end position="35"/>
    </location>
</feature>
<protein>
    <recommendedName>
        <fullName evidence="4">Retrotransposon gag domain-containing protein</fullName>
    </recommendedName>
</protein>
<feature type="region of interest" description="Disordered" evidence="1">
    <location>
        <begin position="12"/>
        <end position="35"/>
    </location>
</feature>
<dbReference type="Proteomes" id="UP001054252">
    <property type="component" value="Unassembled WGS sequence"/>
</dbReference>
<dbReference type="EMBL" id="BPVZ01000045">
    <property type="protein sequence ID" value="GKV16494.1"/>
    <property type="molecule type" value="Genomic_DNA"/>
</dbReference>
<gene>
    <name evidence="2" type="ORF">SLEP1_g27127</name>
</gene>
<sequence>MKNTLRDKIAKASQAMAVGKTSPMSESGQAPQGQVQQPIGIMRIPKILETLNRTDPIARLTKFAKVDFPSYDGIDNLRGWLYKCNRFFKGEMQDPIISWKNLSQMGSVNEYQKDFERIRVRVKCNEKQVVSMFVGGLKEKLQYSVTCYNPKSIVEAFALAKHQELFVNSIIEKLEPFERVLWDFKRRALHFKYNDEFIKLLAVLEHMFEKFEEGKLSVTSPKKGQYAEAVFSLEQALFQDKLVGVGAWIDKQVPKELVRQNADSTYFGSSLDNEYQCFPVMNLDKWLLVGVYGHQIQAIVIKLFNIYRSWRARILRGGQMIQSIL</sequence>
<name>A0AAV5JP89_9ROSI</name>
<evidence type="ECO:0000313" key="3">
    <source>
        <dbReference type="Proteomes" id="UP001054252"/>
    </source>
</evidence>
<keyword evidence="3" id="KW-1185">Reference proteome</keyword>